<proteinExistence type="predicted"/>
<evidence type="ECO:0000313" key="2">
    <source>
        <dbReference type="EMBL" id="TWB31636.1"/>
    </source>
</evidence>
<name>A0A560GCH9_9PROT</name>
<feature type="region of interest" description="Disordered" evidence="1">
    <location>
        <begin position="1"/>
        <end position="100"/>
    </location>
</feature>
<dbReference type="RefSeq" id="WP_145614850.1">
    <property type="nucleotide sequence ID" value="NZ_VITO01000001.1"/>
</dbReference>
<comment type="caution">
    <text evidence="2">The sequence shown here is derived from an EMBL/GenBank/DDBJ whole genome shotgun (WGS) entry which is preliminary data.</text>
</comment>
<feature type="compositionally biased region" description="Basic and acidic residues" evidence="1">
    <location>
        <begin position="1"/>
        <end position="29"/>
    </location>
</feature>
<evidence type="ECO:0000256" key="1">
    <source>
        <dbReference type="SAM" id="MobiDB-lite"/>
    </source>
</evidence>
<dbReference type="AlphaFoldDB" id="A0A560GCH9"/>
<protein>
    <submittedName>
        <fullName evidence="2">Uncharacterized protein</fullName>
    </submittedName>
</protein>
<sequence>MSQHQDTTDRKDDVHEASDPQRLKQEWHMTSHAATKKSRGMEGPPYDPPASTGGTGPQAKSKGDWSAAGSGQKGPQGDRAESSAGTGTMANKPQGRGSTS</sequence>
<dbReference type="Proteomes" id="UP000316545">
    <property type="component" value="Unassembled WGS sequence"/>
</dbReference>
<gene>
    <name evidence="2" type="ORF">FBZ88_1015</name>
</gene>
<keyword evidence="3" id="KW-1185">Reference proteome</keyword>
<feature type="compositionally biased region" description="Polar residues" evidence="1">
    <location>
        <begin position="83"/>
        <end position="100"/>
    </location>
</feature>
<dbReference type="EMBL" id="VITO01000001">
    <property type="protein sequence ID" value="TWB31636.1"/>
    <property type="molecule type" value="Genomic_DNA"/>
</dbReference>
<reference evidence="2 3" key="1">
    <citation type="submission" date="2019-06" db="EMBL/GenBank/DDBJ databases">
        <title>Genomic Encyclopedia of Type Strains, Phase IV (KMG-V): Genome sequencing to study the core and pangenomes of soil and plant-associated prokaryotes.</title>
        <authorList>
            <person name="Whitman W."/>
        </authorList>
    </citation>
    <scope>NUCLEOTIDE SEQUENCE [LARGE SCALE GENOMIC DNA]</scope>
    <source>
        <strain evidence="2 3">BR 11865</strain>
    </source>
</reference>
<evidence type="ECO:0000313" key="3">
    <source>
        <dbReference type="Proteomes" id="UP000316545"/>
    </source>
</evidence>
<organism evidence="2 3">
    <name type="scientific">Nitrospirillum amazonense</name>
    <dbReference type="NCBI Taxonomy" id="28077"/>
    <lineage>
        <taxon>Bacteria</taxon>
        <taxon>Pseudomonadati</taxon>
        <taxon>Pseudomonadota</taxon>
        <taxon>Alphaproteobacteria</taxon>
        <taxon>Rhodospirillales</taxon>
        <taxon>Azospirillaceae</taxon>
        <taxon>Nitrospirillum</taxon>
    </lineage>
</organism>
<accession>A0A560GCH9</accession>